<dbReference type="EMBL" id="DAKRPA010000019">
    <property type="protein sequence ID" value="DBA03488.1"/>
    <property type="molecule type" value="Genomic_DNA"/>
</dbReference>
<comment type="caution">
    <text evidence="4">The sequence shown here is derived from an EMBL/GenBank/DDBJ whole genome shotgun (WGS) entry which is preliminary data.</text>
</comment>
<evidence type="ECO:0000313" key="4">
    <source>
        <dbReference type="EMBL" id="DBA03488.1"/>
    </source>
</evidence>
<evidence type="ECO:0000256" key="1">
    <source>
        <dbReference type="SAM" id="MobiDB-lite"/>
    </source>
</evidence>
<accession>A0AAV2Z970</accession>
<evidence type="ECO:0000259" key="3">
    <source>
        <dbReference type="Pfam" id="PF07885"/>
    </source>
</evidence>
<sequence>MSRSEQTATETAMASSMGRREQAEYERREIAQHVEEEHFARVGSLRTHSSYLPPAHKNQSEHLRLAQRSVDVGPYSSDAGCCGWMLLISLLRGWQAVYGIHQRYELRRKIENVSFALAMASIGLIFADNEYVSSDDGEWALRIVNCVISVLLILLVLWRFVVNRDILIKRNVLPPHESVWRSPKLVFNLLLELLVCGVVVPPGVHGTFEVWEWKFYVLEDTRACPAPYTEFDGSCYLRYAHRYEVIGLVALLRLYMVPRLILNLSDFTNYRTAYLGTLYHVDTGSSLFALKCFLRTHQFRLLAGAFLSTLVITGYAVSIVESPIDPELASLWNSLWLVVLAMSTVGYGDLYPETFAGQTLLVLGGMLAGILLFSVWNATISNFLGLEEKDWRFLHLLRHQRHQQTVKHASARSIQVAWKLYHAKQTGLDKARPRKFKQLHQALFKRTSEQRILRRHSVGEYSSLFTEAHSCQDQLMVHLRQSHQMSIKRLVDMEKRLDQLLSQLSAAA</sequence>
<feature type="transmembrane region" description="Helical" evidence="2">
    <location>
        <begin position="360"/>
        <end position="379"/>
    </location>
</feature>
<reference evidence="4" key="1">
    <citation type="submission" date="2022-11" db="EMBL/GenBank/DDBJ databases">
        <authorList>
            <person name="Morgan W.R."/>
            <person name="Tartar A."/>
        </authorList>
    </citation>
    <scope>NUCLEOTIDE SEQUENCE</scope>
    <source>
        <strain evidence="4">ARSEF 373</strain>
    </source>
</reference>
<dbReference type="PANTHER" id="PTHR10153">
    <property type="entry name" value="SMALL CONDUCTANCE CALCIUM-ACTIVATED POTASSIUM CHANNEL"/>
    <property type="match status" value="1"/>
</dbReference>
<feature type="transmembrane region" description="Helical" evidence="2">
    <location>
        <begin position="273"/>
        <end position="294"/>
    </location>
</feature>
<name>A0AAV2Z970_9STRA</name>
<dbReference type="InterPro" id="IPR013099">
    <property type="entry name" value="K_chnl_dom"/>
</dbReference>
<dbReference type="SUPFAM" id="SSF81324">
    <property type="entry name" value="Voltage-gated potassium channels"/>
    <property type="match status" value="1"/>
</dbReference>
<evidence type="ECO:0000256" key="2">
    <source>
        <dbReference type="SAM" id="Phobius"/>
    </source>
</evidence>
<dbReference type="Gene3D" id="1.10.287.70">
    <property type="match status" value="1"/>
</dbReference>
<feature type="compositionally biased region" description="Polar residues" evidence="1">
    <location>
        <begin position="1"/>
        <end position="14"/>
    </location>
</feature>
<feature type="transmembrane region" description="Helical" evidence="2">
    <location>
        <begin position="243"/>
        <end position="261"/>
    </location>
</feature>
<keyword evidence="2" id="KW-0812">Transmembrane</keyword>
<dbReference type="Pfam" id="PF07885">
    <property type="entry name" value="Ion_trans_2"/>
    <property type="match status" value="1"/>
</dbReference>
<organism evidence="4 5">
    <name type="scientific">Lagenidium giganteum</name>
    <dbReference type="NCBI Taxonomy" id="4803"/>
    <lineage>
        <taxon>Eukaryota</taxon>
        <taxon>Sar</taxon>
        <taxon>Stramenopiles</taxon>
        <taxon>Oomycota</taxon>
        <taxon>Peronosporomycetes</taxon>
        <taxon>Pythiales</taxon>
        <taxon>Pythiaceae</taxon>
    </lineage>
</organism>
<feature type="transmembrane region" description="Helical" evidence="2">
    <location>
        <begin position="110"/>
        <end position="127"/>
    </location>
</feature>
<dbReference type="GO" id="GO:0016286">
    <property type="term" value="F:small conductance calcium-activated potassium channel activity"/>
    <property type="evidence" value="ECO:0007669"/>
    <property type="project" value="InterPro"/>
</dbReference>
<feature type="transmembrane region" description="Helical" evidence="2">
    <location>
        <begin position="301"/>
        <end position="319"/>
    </location>
</feature>
<keyword evidence="5" id="KW-1185">Reference proteome</keyword>
<gene>
    <name evidence="4" type="ORF">N0F65_002896</name>
</gene>
<dbReference type="AlphaFoldDB" id="A0AAV2Z970"/>
<feature type="region of interest" description="Disordered" evidence="1">
    <location>
        <begin position="1"/>
        <end position="26"/>
    </location>
</feature>
<keyword evidence="2" id="KW-0472">Membrane</keyword>
<proteinExistence type="predicted"/>
<reference evidence="4" key="2">
    <citation type="journal article" date="2023" name="Microbiol Resour">
        <title>Decontamination and Annotation of the Draft Genome Sequence of the Oomycete Lagenidium giganteum ARSEF 373.</title>
        <authorList>
            <person name="Morgan W.R."/>
            <person name="Tartar A."/>
        </authorList>
    </citation>
    <scope>NUCLEOTIDE SEQUENCE</scope>
    <source>
        <strain evidence="4">ARSEF 373</strain>
    </source>
</reference>
<feature type="domain" description="Potassium channel" evidence="3">
    <location>
        <begin position="309"/>
        <end position="384"/>
    </location>
</feature>
<dbReference type="InterPro" id="IPR015449">
    <property type="entry name" value="K_chnl_Ca-activ_SK"/>
</dbReference>
<keyword evidence="2" id="KW-1133">Transmembrane helix</keyword>
<evidence type="ECO:0000313" key="5">
    <source>
        <dbReference type="Proteomes" id="UP001146120"/>
    </source>
</evidence>
<feature type="transmembrane region" description="Helical" evidence="2">
    <location>
        <begin position="139"/>
        <end position="161"/>
    </location>
</feature>
<dbReference type="GO" id="GO:0016020">
    <property type="term" value="C:membrane"/>
    <property type="evidence" value="ECO:0007669"/>
    <property type="project" value="InterPro"/>
</dbReference>
<protein>
    <recommendedName>
        <fullName evidence="3">Potassium channel domain-containing protein</fullName>
    </recommendedName>
</protein>
<dbReference type="Proteomes" id="UP001146120">
    <property type="component" value="Unassembled WGS sequence"/>
</dbReference>